<evidence type="ECO:0000313" key="15">
    <source>
        <dbReference type="Proteomes" id="UP001589943"/>
    </source>
</evidence>
<evidence type="ECO:0000256" key="7">
    <source>
        <dbReference type="ARBA" id="ARBA00022958"/>
    </source>
</evidence>
<keyword evidence="11" id="KW-0407">Ion channel</keyword>
<reference evidence="14 15" key="1">
    <citation type="submission" date="2024-09" db="EMBL/GenBank/DDBJ databases">
        <authorList>
            <person name="Sun Q."/>
            <person name="Mori K."/>
        </authorList>
    </citation>
    <scope>NUCLEOTIDE SEQUENCE [LARGE SCALE GENOMIC DNA]</scope>
    <source>
        <strain evidence="14 15">NCAIM B.02537</strain>
    </source>
</reference>
<dbReference type="RefSeq" id="WP_379481174.1">
    <property type="nucleotide sequence ID" value="NZ_JBHLTL010000006.1"/>
</dbReference>
<keyword evidence="8 13" id="KW-1133">Transmembrane helix</keyword>
<gene>
    <name evidence="14" type="ORF">ACFFF7_09795</name>
</gene>
<evidence type="ECO:0000313" key="14">
    <source>
        <dbReference type="EMBL" id="MFC0589705.1"/>
    </source>
</evidence>
<comment type="caution">
    <text evidence="14">The sequence shown here is derived from an EMBL/GenBank/DDBJ whole genome shotgun (WGS) entry which is preliminary data.</text>
</comment>
<keyword evidence="7" id="KW-0630">Potassium</keyword>
<dbReference type="InterPro" id="IPR010617">
    <property type="entry name" value="TMEM175-like"/>
</dbReference>
<keyword evidence="10 13" id="KW-0472">Membrane</keyword>
<evidence type="ECO:0000256" key="11">
    <source>
        <dbReference type="ARBA" id="ARBA00023303"/>
    </source>
</evidence>
<evidence type="ECO:0000256" key="12">
    <source>
        <dbReference type="ARBA" id="ARBA00034430"/>
    </source>
</evidence>
<keyword evidence="6" id="KW-0631">Potassium channel</keyword>
<feature type="transmembrane region" description="Helical" evidence="13">
    <location>
        <begin position="18"/>
        <end position="37"/>
    </location>
</feature>
<proteinExistence type="inferred from homology"/>
<dbReference type="Proteomes" id="UP001589943">
    <property type="component" value="Unassembled WGS sequence"/>
</dbReference>
<accession>A0ABV6PIQ5</accession>
<evidence type="ECO:0000256" key="10">
    <source>
        <dbReference type="ARBA" id="ARBA00023136"/>
    </source>
</evidence>
<organism evidence="14 15">
    <name type="scientific">Novosphingobium aquiterrae</name>
    <dbReference type="NCBI Taxonomy" id="624388"/>
    <lineage>
        <taxon>Bacteria</taxon>
        <taxon>Pseudomonadati</taxon>
        <taxon>Pseudomonadota</taxon>
        <taxon>Alphaproteobacteria</taxon>
        <taxon>Sphingomonadales</taxon>
        <taxon>Sphingomonadaceae</taxon>
        <taxon>Novosphingobium</taxon>
    </lineage>
</organism>
<feature type="transmembrane region" description="Helical" evidence="13">
    <location>
        <begin position="165"/>
        <end position="194"/>
    </location>
</feature>
<evidence type="ECO:0000256" key="5">
    <source>
        <dbReference type="ARBA" id="ARBA00022692"/>
    </source>
</evidence>
<evidence type="ECO:0000256" key="3">
    <source>
        <dbReference type="ARBA" id="ARBA00022448"/>
    </source>
</evidence>
<feature type="transmembrane region" description="Helical" evidence="13">
    <location>
        <begin position="126"/>
        <end position="145"/>
    </location>
</feature>
<evidence type="ECO:0000256" key="1">
    <source>
        <dbReference type="ARBA" id="ARBA00004141"/>
    </source>
</evidence>
<keyword evidence="5 13" id="KW-0812">Transmembrane</keyword>
<evidence type="ECO:0000256" key="9">
    <source>
        <dbReference type="ARBA" id="ARBA00023065"/>
    </source>
</evidence>
<dbReference type="EMBL" id="JBHLTL010000006">
    <property type="protein sequence ID" value="MFC0589705.1"/>
    <property type="molecule type" value="Genomic_DNA"/>
</dbReference>
<evidence type="ECO:0000256" key="2">
    <source>
        <dbReference type="ARBA" id="ARBA00006920"/>
    </source>
</evidence>
<dbReference type="PANTHER" id="PTHR31462:SF5">
    <property type="entry name" value="ENDOSOMAL_LYSOSOMAL PROTON CHANNEL TMEM175"/>
    <property type="match status" value="1"/>
</dbReference>
<evidence type="ECO:0000256" key="6">
    <source>
        <dbReference type="ARBA" id="ARBA00022826"/>
    </source>
</evidence>
<comment type="subcellular location">
    <subcellularLocation>
        <location evidence="1">Membrane</location>
        <topology evidence="1">Multi-pass membrane protein</topology>
    </subcellularLocation>
</comment>
<dbReference type="Pfam" id="PF06736">
    <property type="entry name" value="TMEM175"/>
    <property type="match status" value="1"/>
</dbReference>
<evidence type="ECO:0000256" key="8">
    <source>
        <dbReference type="ARBA" id="ARBA00022989"/>
    </source>
</evidence>
<dbReference type="PANTHER" id="PTHR31462">
    <property type="entry name" value="ENDOSOMAL/LYSOSOMAL POTASSIUM CHANNEL TMEM175"/>
    <property type="match status" value="1"/>
</dbReference>
<keyword evidence="15" id="KW-1185">Reference proteome</keyword>
<protein>
    <submittedName>
        <fullName evidence="14">TMEM175 family protein</fullName>
    </submittedName>
</protein>
<keyword evidence="9" id="KW-0406">Ion transport</keyword>
<evidence type="ECO:0000256" key="4">
    <source>
        <dbReference type="ARBA" id="ARBA00022538"/>
    </source>
</evidence>
<keyword evidence="3" id="KW-0813">Transport</keyword>
<comment type="similarity">
    <text evidence="2">Belongs to the TMEM175 family.</text>
</comment>
<feature type="transmembrane region" description="Helical" evidence="13">
    <location>
        <begin position="58"/>
        <end position="77"/>
    </location>
</feature>
<feature type="transmembrane region" description="Helical" evidence="13">
    <location>
        <begin position="97"/>
        <end position="114"/>
    </location>
</feature>
<keyword evidence="4" id="KW-0633">Potassium transport</keyword>
<sequence>MSRQPHTAAGGALSLERLVFFSDAVFAIAITLLVLEIEVPHLPRVQDSEPFLQALADLFPSFFAFVLSFLVIGRFWMTHHGLMDHVKTYDPRLMWPNMMYLMAIAFMPFATALIGRNLGLFGPALFYNLTLLVTALLGRLLVQRIEALDPTSDTLLGEAAGSNAVILGATLSVLLTFVLPAISQMGMITIPLWIRLLKRRNPA</sequence>
<name>A0ABV6PIQ5_9SPHN</name>
<comment type="catalytic activity">
    <reaction evidence="12">
        <text>K(+)(in) = K(+)(out)</text>
        <dbReference type="Rhea" id="RHEA:29463"/>
        <dbReference type="ChEBI" id="CHEBI:29103"/>
    </reaction>
</comment>
<evidence type="ECO:0000256" key="13">
    <source>
        <dbReference type="SAM" id="Phobius"/>
    </source>
</evidence>